<sequence>MALLTLPYELVERILLLLATESVQTCRLVNRALSAIIQSSALLQYSQACEAAGVIDNPRSLLSYPERLEALEKREDAWRKLKPVFETTIKVEHQQSSLYGLTEGMYFLGDNNEKDLHYCHLPLSPQDDPRWFRIPRHGTEEGLPARLVNFATAVYEHDLIIKAISSQIGNPEDMQEYSLDLVLLQFSTGEYHPLARHPRIHVQTSPDARLWVYPGIAGDNLVLVVNGDYVHNSKLLIFDWKTGHKRLEHDPMDYDSYFDFAFISPELLLVPNYGSGFEVWHLSPNSKPPVNILCLQIPAISDEYRLRKFHCHGEPNSFLHPKPCLPPRPFFPSPESSIININIHIWTIAFDASTSFTLIMHRRALLETIQKWTSSCLPEQREDVETSSTNRFAAHEIQWKDWGPPISRFFHVHESQVRWNVNSIGQRYTFAYPNPSQHGRRTLIVYVVDFNPHNIWKHAEMMTRLRGEGEDNGGNVNEVGQKETEEGMEILDDKGVFSEEVYMGLKCVVYRAPDEYDFDAVLMDGERLLGLKLDHENRHKSVQVLYFG</sequence>
<dbReference type="Proteomes" id="UP000054549">
    <property type="component" value="Unassembled WGS sequence"/>
</dbReference>
<dbReference type="Pfam" id="PF00646">
    <property type="entry name" value="F-box"/>
    <property type="match status" value="1"/>
</dbReference>
<dbReference type="AlphaFoldDB" id="A0A0C2X2X8"/>
<dbReference type="HOGENOM" id="CLU_007279_0_0_1"/>
<dbReference type="InterPro" id="IPR036047">
    <property type="entry name" value="F-box-like_dom_sf"/>
</dbReference>
<dbReference type="PROSITE" id="PS50181">
    <property type="entry name" value="FBOX"/>
    <property type="match status" value="1"/>
</dbReference>
<feature type="domain" description="F-box" evidence="1">
    <location>
        <begin position="1"/>
        <end position="46"/>
    </location>
</feature>
<reference evidence="2 3" key="1">
    <citation type="submission" date="2014-04" db="EMBL/GenBank/DDBJ databases">
        <title>Evolutionary Origins and Diversification of the Mycorrhizal Mutualists.</title>
        <authorList>
            <consortium name="DOE Joint Genome Institute"/>
            <consortium name="Mycorrhizal Genomics Consortium"/>
            <person name="Kohler A."/>
            <person name="Kuo A."/>
            <person name="Nagy L.G."/>
            <person name="Floudas D."/>
            <person name="Copeland A."/>
            <person name="Barry K.W."/>
            <person name="Cichocki N."/>
            <person name="Veneault-Fourrey C."/>
            <person name="LaButti K."/>
            <person name="Lindquist E.A."/>
            <person name="Lipzen A."/>
            <person name="Lundell T."/>
            <person name="Morin E."/>
            <person name="Murat C."/>
            <person name="Riley R."/>
            <person name="Ohm R."/>
            <person name="Sun H."/>
            <person name="Tunlid A."/>
            <person name="Henrissat B."/>
            <person name="Grigoriev I.V."/>
            <person name="Hibbett D.S."/>
            <person name="Martin F."/>
        </authorList>
    </citation>
    <scope>NUCLEOTIDE SEQUENCE [LARGE SCALE GENOMIC DNA]</scope>
    <source>
        <strain evidence="2 3">Koide BX008</strain>
    </source>
</reference>
<evidence type="ECO:0000259" key="1">
    <source>
        <dbReference type="PROSITE" id="PS50181"/>
    </source>
</evidence>
<accession>A0A0C2X2X8</accession>
<evidence type="ECO:0000313" key="3">
    <source>
        <dbReference type="Proteomes" id="UP000054549"/>
    </source>
</evidence>
<dbReference type="InParanoid" id="A0A0C2X2X8"/>
<protein>
    <recommendedName>
        <fullName evidence="1">F-box domain-containing protein</fullName>
    </recommendedName>
</protein>
<dbReference type="SMART" id="SM00256">
    <property type="entry name" value="FBOX"/>
    <property type="match status" value="1"/>
</dbReference>
<dbReference type="EMBL" id="KN818263">
    <property type="protein sequence ID" value="KIL63058.1"/>
    <property type="molecule type" value="Genomic_DNA"/>
</dbReference>
<organism evidence="2 3">
    <name type="scientific">Amanita muscaria (strain Koide BX008)</name>
    <dbReference type="NCBI Taxonomy" id="946122"/>
    <lineage>
        <taxon>Eukaryota</taxon>
        <taxon>Fungi</taxon>
        <taxon>Dikarya</taxon>
        <taxon>Basidiomycota</taxon>
        <taxon>Agaricomycotina</taxon>
        <taxon>Agaricomycetes</taxon>
        <taxon>Agaricomycetidae</taxon>
        <taxon>Agaricales</taxon>
        <taxon>Pluteineae</taxon>
        <taxon>Amanitaceae</taxon>
        <taxon>Amanita</taxon>
    </lineage>
</organism>
<name>A0A0C2X2X8_AMAMK</name>
<keyword evidence="3" id="KW-1185">Reference proteome</keyword>
<dbReference type="CDD" id="cd09917">
    <property type="entry name" value="F-box_SF"/>
    <property type="match status" value="1"/>
</dbReference>
<gene>
    <name evidence="2" type="ORF">M378DRAFT_164939</name>
</gene>
<proteinExistence type="predicted"/>
<dbReference type="InterPro" id="IPR001810">
    <property type="entry name" value="F-box_dom"/>
</dbReference>
<dbReference type="SUPFAM" id="SSF81383">
    <property type="entry name" value="F-box domain"/>
    <property type="match status" value="1"/>
</dbReference>
<evidence type="ECO:0000313" key="2">
    <source>
        <dbReference type="EMBL" id="KIL63058.1"/>
    </source>
</evidence>
<dbReference type="OrthoDB" id="2751409at2759"/>